<proteinExistence type="predicted"/>
<accession>A0AAD8FF40</accession>
<name>A0AAD8FF40_BIOPF</name>
<dbReference type="Proteomes" id="UP001233172">
    <property type="component" value="Unassembled WGS sequence"/>
</dbReference>
<dbReference type="EMBL" id="JASAOG010000029">
    <property type="protein sequence ID" value="KAK0061548.1"/>
    <property type="molecule type" value="Genomic_DNA"/>
</dbReference>
<reference evidence="1" key="2">
    <citation type="submission" date="2023-04" db="EMBL/GenBank/DDBJ databases">
        <authorList>
            <person name="Bu L."/>
            <person name="Lu L."/>
            <person name="Laidemitt M.R."/>
            <person name="Zhang S.M."/>
            <person name="Mutuku M."/>
            <person name="Mkoji G."/>
            <person name="Steinauer M."/>
            <person name="Loker E.S."/>
        </authorList>
    </citation>
    <scope>NUCLEOTIDE SEQUENCE</scope>
    <source>
        <strain evidence="1">KasaAsao</strain>
        <tissue evidence="1">Whole Snail</tissue>
    </source>
</reference>
<comment type="caution">
    <text evidence="1">The sequence shown here is derived from an EMBL/GenBank/DDBJ whole genome shotgun (WGS) entry which is preliminary data.</text>
</comment>
<protein>
    <submittedName>
        <fullName evidence="1">Uncharacterized protein</fullName>
    </submittedName>
</protein>
<evidence type="ECO:0000313" key="2">
    <source>
        <dbReference type="Proteomes" id="UP001233172"/>
    </source>
</evidence>
<organism evidence="1 2">
    <name type="scientific">Biomphalaria pfeifferi</name>
    <name type="common">Bloodfluke planorb</name>
    <name type="synonym">Freshwater snail</name>
    <dbReference type="NCBI Taxonomy" id="112525"/>
    <lineage>
        <taxon>Eukaryota</taxon>
        <taxon>Metazoa</taxon>
        <taxon>Spiralia</taxon>
        <taxon>Lophotrochozoa</taxon>
        <taxon>Mollusca</taxon>
        <taxon>Gastropoda</taxon>
        <taxon>Heterobranchia</taxon>
        <taxon>Euthyneura</taxon>
        <taxon>Panpulmonata</taxon>
        <taxon>Hygrophila</taxon>
        <taxon>Lymnaeoidea</taxon>
        <taxon>Planorbidae</taxon>
        <taxon>Biomphalaria</taxon>
    </lineage>
</organism>
<reference evidence="1" key="1">
    <citation type="journal article" date="2023" name="PLoS Negl. Trop. Dis.">
        <title>A genome sequence for Biomphalaria pfeifferi, the major vector snail for the human-infecting parasite Schistosoma mansoni.</title>
        <authorList>
            <person name="Bu L."/>
            <person name="Lu L."/>
            <person name="Laidemitt M.R."/>
            <person name="Zhang S.M."/>
            <person name="Mutuku M."/>
            <person name="Mkoji G."/>
            <person name="Steinauer M."/>
            <person name="Loker E.S."/>
        </authorList>
    </citation>
    <scope>NUCLEOTIDE SEQUENCE</scope>
    <source>
        <strain evidence="1">KasaAsao</strain>
    </source>
</reference>
<sequence>MSQLLKRKLRPACININQVEDESTSRNCQIHYTLKLDDLYEVNASIKGSASTCLNSIVTIIRSSDSGTEVKVLFRIPNKKTSFVNFNFPAVKLNKLNVLDLQILADIQDTYQTELSSR</sequence>
<keyword evidence="2" id="KW-1185">Reference proteome</keyword>
<gene>
    <name evidence="1" type="ORF">Bpfe_008930</name>
</gene>
<evidence type="ECO:0000313" key="1">
    <source>
        <dbReference type="EMBL" id="KAK0061548.1"/>
    </source>
</evidence>
<dbReference type="AlphaFoldDB" id="A0AAD8FF40"/>